<dbReference type="PATRIC" id="fig|999408.3.peg.4291"/>
<dbReference type="GeneID" id="93279179"/>
<feature type="domain" description="Helix-turn-helix conjugative transposon-like" evidence="1">
    <location>
        <begin position="15"/>
        <end position="74"/>
    </location>
</feature>
<protein>
    <recommendedName>
        <fullName evidence="1">Helix-turn-helix conjugative transposon-like domain-containing protein</fullName>
    </recommendedName>
</protein>
<evidence type="ECO:0000313" key="3">
    <source>
        <dbReference type="Proteomes" id="UP000013085"/>
    </source>
</evidence>
<dbReference type="Proteomes" id="UP000013085">
    <property type="component" value="Unassembled WGS sequence"/>
</dbReference>
<reference evidence="2 3" key="1">
    <citation type="submission" date="2013-01" db="EMBL/GenBank/DDBJ databases">
        <title>The Genome Sequence of Clostridium clostridioforme 90A8.</title>
        <authorList>
            <consortium name="The Broad Institute Genome Sequencing Platform"/>
            <person name="Earl A."/>
            <person name="Ward D."/>
            <person name="Feldgarden M."/>
            <person name="Gevers D."/>
            <person name="Courvalin P."/>
            <person name="Lambert T."/>
            <person name="Walker B."/>
            <person name="Young S.K."/>
            <person name="Zeng Q."/>
            <person name="Gargeya S."/>
            <person name="Fitzgerald M."/>
            <person name="Haas B."/>
            <person name="Abouelleil A."/>
            <person name="Alvarado L."/>
            <person name="Arachchi H.M."/>
            <person name="Berlin A.M."/>
            <person name="Chapman S.B."/>
            <person name="Dewar J."/>
            <person name="Goldberg J."/>
            <person name="Griggs A."/>
            <person name="Gujja S."/>
            <person name="Hansen M."/>
            <person name="Howarth C."/>
            <person name="Imamovic A."/>
            <person name="Larimer J."/>
            <person name="McCowan C."/>
            <person name="Murphy C."/>
            <person name="Neiman D."/>
            <person name="Pearson M."/>
            <person name="Priest M."/>
            <person name="Roberts A."/>
            <person name="Saif S."/>
            <person name="Shea T."/>
            <person name="Sisk P."/>
            <person name="Sykes S."/>
            <person name="Wortman J."/>
            <person name="Nusbaum C."/>
            <person name="Birren B."/>
        </authorList>
    </citation>
    <scope>NUCLEOTIDE SEQUENCE [LARGE SCALE GENOMIC DNA]</scope>
    <source>
        <strain evidence="2 3">90A8</strain>
    </source>
</reference>
<accession>A0A0E2H6U0</accession>
<dbReference type="Pfam" id="PF12645">
    <property type="entry name" value="HTH_16"/>
    <property type="match status" value="1"/>
</dbReference>
<sequence length="77" mass="8743">MKNPNYKGIELLPLSVIEAARAGDAGAVERVLQYYSGYMNKLCTRTLYDENGYPHVCLDEAMKRRLEIKLIHAIVTN</sequence>
<comment type="caution">
    <text evidence="2">The sequence shown here is derived from an EMBL/GenBank/DDBJ whole genome shotgun (WGS) entry which is preliminary data.</text>
</comment>
<dbReference type="AlphaFoldDB" id="A0A0E2H6U0"/>
<dbReference type="InterPro" id="IPR024760">
    <property type="entry name" value="HTH_dom_conjug_TS-like"/>
</dbReference>
<dbReference type="EMBL" id="AGYR01000042">
    <property type="protein sequence ID" value="ENZ11655.1"/>
    <property type="molecule type" value="Genomic_DNA"/>
</dbReference>
<organism evidence="2 3">
    <name type="scientific">[Clostridium] clostridioforme 90A8</name>
    <dbReference type="NCBI Taxonomy" id="999408"/>
    <lineage>
        <taxon>Bacteria</taxon>
        <taxon>Bacillati</taxon>
        <taxon>Bacillota</taxon>
        <taxon>Clostridia</taxon>
        <taxon>Lachnospirales</taxon>
        <taxon>Lachnospiraceae</taxon>
        <taxon>Enterocloster</taxon>
    </lineage>
</organism>
<gene>
    <name evidence="2" type="ORF">HMPREF1090_04010</name>
</gene>
<proteinExistence type="predicted"/>
<name>A0A0E2H6U0_9FIRM</name>
<evidence type="ECO:0000313" key="2">
    <source>
        <dbReference type="EMBL" id="ENZ11655.1"/>
    </source>
</evidence>
<dbReference type="HOGENOM" id="CLU_188176_0_0_9"/>
<dbReference type="RefSeq" id="WP_002317263.1">
    <property type="nucleotide sequence ID" value="NZ_KB850981.1"/>
</dbReference>
<evidence type="ECO:0000259" key="1">
    <source>
        <dbReference type="Pfam" id="PF12645"/>
    </source>
</evidence>